<dbReference type="AlphaFoldDB" id="A0A5J6QP25"/>
<proteinExistence type="inferred from homology"/>
<gene>
    <name evidence="3" type="ORF">FXN65_15920</name>
</gene>
<dbReference type="InterPro" id="IPR011008">
    <property type="entry name" value="Dimeric_a/b-barrel"/>
</dbReference>
<comment type="similarity">
    <text evidence="1">Belongs to the YciI family.</text>
</comment>
<protein>
    <submittedName>
        <fullName evidence="3">YciI family protein</fullName>
    </submittedName>
</protein>
<keyword evidence="4" id="KW-1185">Reference proteome</keyword>
<dbReference type="PANTHER" id="PTHR33606:SF3">
    <property type="entry name" value="PROTEIN YCII"/>
    <property type="match status" value="1"/>
</dbReference>
<sequence>MSQYFAVFATDKPNQVSLRNQVRPAHREHLRNPYPHRVVVRLGGPTLDHSNGRMNGTLLVVEAMSLAEVQAFLGDDPYVRAGLFEHIEIRPWNWGLGNPELRG</sequence>
<dbReference type="Gene3D" id="3.30.70.1060">
    <property type="entry name" value="Dimeric alpha+beta barrel"/>
    <property type="match status" value="1"/>
</dbReference>
<dbReference type="InterPro" id="IPR005545">
    <property type="entry name" value="YCII"/>
</dbReference>
<organism evidence="3 4">
    <name type="scientific">Metapseudomonas lalkuanensis</name>
    <dbReference type="NCBI Taxonomy" id="2604832"/>
    <lineage>
        <taxon>Bacteria</taxon>
        <taxon>Pseudomonadati</taxon>
        <taxon>Pseudomonadota</taxon>
        <taxon>Gammaproteobacteria</taxon>
        <taxon>Pseudomonadales</taxon>
        <taxon>Pseudomonadaceae</taxon>
        <taxon>Metapseudomonas</taxon>
    </lineage>
</organism>
<evidence type="ECO:0000313" key="3">
    <source>
        <dbReference type="EMBL" id="QEY63472.1"/>
    </source>
</evidence>
<dbReference type="PANTHER" id="PTHR33606">
    <property type="entry name" value="PROTEIN YCII"/>
    <property type="match status" value="1"/>
</dbReference>
<dbReference type="Proteomes" id="UP000327179">
    <property type="component" value="Chromosome"/>
</dbReference>
<evidence type="ECO:0000313" key="4">
    <source>
        <dbReference type="Proteomes" id="UP000327179"/>
    </source>
</evidence>
<dbReference type="SUPFAM" id="SSF54909">
    <property type="entry name" value="Dimeric alpha+beta barrel"/>
    <property type="match status" value="1"/>
</dbReference>
<feature type="domain" description="YCII-related" evidence="2">
    <location>
        <begin position="5"/>
        <end position="93"/>
    </location>
</feature>
<reference evidence="3 4" key="1">
    <citation type="submission" date="2019-08" db="EMBL/GenBank/DDBJ databases">
        <title>Whole-genome Sequencing of e-waste polymer degrading bacterium Pseudomonas sp. strain PE08.</title>
        <authorList>
            <person name="Kirdat K."/>
            <person name="Debbarma P."/>
            <person name="Narawade N."/>
            <person name="Suyal D."/>
            <person name="Thorat V."/>
            <person name="Shouche Y."/>
            <person name="Goel R."/>
            <person name="Yadav A."/>
        </authorList>
    </citation>
    <scope>NUCLEOTIDE SEQUENCE [LARGE SCALE GENOMIC DNA]</scope>
    <source>
        <strain evidence="3 4">PE08</strain>
    </source>
</reference>
<dbReference type="EMBL" id="CP043311">
    <property type="protein sequence ID" value="QEY63472.1"/>
    <property type="molecule type" value="Genomic_DNA"/>
</dbReference>
<name>A0A5J6QP25_9GAMM</name>
<dbReference type="InterPro" id="IPR051807">
    <property type="entry name" value="Sec-metab_biosynth-assoc"/>
</dbReference>
<dbReference type="RefSeq" id="WP_151134113.1">
    <property type="nucleotide sequence ID" value="NZ_CP043311.1"/>
</dbReference>
<accession>A0A5J6QP25</accession>
<evidence type="ECO:0000259" key="2">
    <source>
        <dbReference type="Pfam" id="PF03795"/>
    </source>
</evidence>
<evidence type="ECO:0000256" key="1">
    <source>
        <dbReference type="ARBA" id="ARBA00007689"/>
    </source>
</evidence>
<dbReference type="Pfam" id="PF03795">
    <property type="entry name" value="YCII"/>
    <property type="match status" value="1"/>
</dbReference>
<dbReference type="KEGG" id="plal:FXN65_15920"/>